<dbReference type="Gene3D" id="3.40.630.30">
    <property type="match status" value="1"/>
</dbReference>
<dbReference type="Proteomes" id="UP000285301">
    <property type="component" value="Unassembled WGS sequence"/>
</dbReference>
<dbReference type="SUPFAM" id="SSF55729">
    <property type="entry name" value="Acyl-CoA N-acyltransferases (Nat)"/>
    <property type="match status" value="1"/>
</dbReference>
<organism evidence="2 3">
    <name type="scientific">Dinothrombium tinctorium</name>
    <dbReference type="NCBI Taxonomy" id="1965070"/>
    <lineage>
        <taxon>Eukaryota</taxon>
        <taxon>Metazoa</taxon>
        <taxon>Ecdysozoa</taxon>
        <taxon>Arthropoda</taxon>
        <taxon>Chelicerata</taxon>
        <taxon>Arachnida</taxon>
        <taxon>Acari</taxon>
        <taxon>Acariformes</taxon>
        <taxon>Trombidiformes</taxon>
        <taxon>Prostigmata</taxon>
        <taxon>Anystina</taxon>
        <taxon>Parasitengona</taxon>
        <taxon>Trombidioidea</taxon>
        <taxon>Trombidiidae</taxon>
        <taxon>Dinothrombium</taxon>
    </lineage>
</organism>
<comment type="caution">
    <text evidence="2">The sequence shown here is derived from an EMBL/GenBank/DDBJ whole genome shotgun (WGS) entry which is preliminary data.</text>
</comment>
<dbReference type="AlphaFoldDB" id="A0A3S3RQD3"/>
<accession>A0A3S3RQD3</accession>
<dbReference type="EMBL" id="NCKU01005558">
    <property type="protein sequence ID" value="RWS04425.1"/>
    <property type="molecule type" value="Genomic_DNA"/>
</dbReference>
<reference evidence="2 3" key="1">
    <citation type="journal article" date="2018" name="Gigascience">
        <title>Genomes of trombidid mites reveal novel predicted allergens and laterally-transferred genes associated with secondary metabolism.</title>
        <authorList>
            <person name="Dong X."/>
            <person name="Chaisiri K."/>
            <person name="Xia D."/>
            <person name="Armstrong S.D."/>
            <person name="Fang Y."/>
            <person name="Donnelly M.J."/>
            <person name="Kadowaki T."/>
            <person name="McGarry J.W."/>
            <person name="Darby A.C."/>
            <person name="Makepeace B.L."/>
        </authorList>
    </citation>
    <scope>NUCLEOTIDE SEQUENCE [LARGE SCALE GENOMIC DNA]</scope>
    <source>
        <strain evidence="2">UoL-WK</strain>
    </source>
</reference>
<evidence type="ECO:0000313" key="2">
    <source>
        <dbReference type="EMBL" id="RWS04426.1"/>
    </source>
</evidence>
<dbReference type="STRING" id="1965070.A0A3S3RQD3"/>
<name>A0A3S3RQD3_9ACAR</name>
<evidence type="ECO:0000313" key="1">
    <source>
        <dbReference type="EMBL" id="RWS04425.1"/>
    </source>
</evidence>
<reference evidence="2" key="2">
    <citation type="submission" date="2018-11" db="EMBL/GenBank/DDBJ databases">
        <title>Trombidioid mite genomics.</title>
        <authorList>
            <person name="Dong X."/>
        </authorList>
    </citation>
    <scope>NUCLEOTIDE SEQUENCE</scope>
    <source>
        <strain evidence="2">UoL-WK</strain>
    </source>
</reference>
<protein>
    <submittedName>
        <fullName evidence="2">Formin-D-like protein</fullName>
    </submittedName>
</protein>
<dbReference type="OrthoDB" id="6498386at2759"/>
<gene>
    <name evidence="2" type="ORF">B4U79_18364</name>
    <name evidence="1" type="ORF">B4U79_18365</name>
</gene>
<feature type="non-terminal residue" evidence="2">
    <location>
        <position position="1"/>
    </location>
</feature>
<dbReference type="InterPro" id="IPR016181">
    <property type="entry name" value="Acyl_CoA_acyltransferase"/>
</dbReference>
<dbReference type="EMBL" id="NCKU01005557">
    <property type="protein sequence ID" value="RWS04426.1"/>
    <property type="molecule type" value="Genomic_DNA"/>
</dbReference>
<proteinExistence type="predicted"/>
<keyword evidence="3" id="KW-1185">Reference proteome</keyword>
<evidence type="ECO:0000313" key="3">
    <source>
        <dbReference type="Proteomes" id="UP000285301"/>
    </source>
</evidence>
<sequence>KFEIFQIRSTLLAIVLQTILEITIRIKIDCICFVTVSEKLTENLRSKLLKNKSNSFKYEILYGLHGLQLCLKNENITNFEVHNIPSTRILNIDMITVKKSYQNSKVGRYMLERVKNQSLVGPYNVMTVLANINNFDFFIKCGFIEDTILCRKFKKALNIQCAFLNSSLLFYLPPFYDQYSLKVGNCFDTMSSNLSLKSMFYEIKRWKDRSLENYEEQICLILRLKKEICRLHGLLGKQEHTINTLAKQNQALQNLLAEIVWLINFIDWKTYQEN</sequence>